<keyword evidence="5" id="KW-1185">Reference proteome</keyword>
<dbReference type="RefSeq" id="WP_171681788.1">
    <property type="nucleotide sequence ID" value="NZ_WHNZ01000010.1"/>
</dbReference>
<accession>A0ABX1ZFM4</accession>
<dbReference type="InterPro" id="IPR048493">
    <property type="entry name" value="DUF1980_N"/>
</dbReference>
<dbReference type="Proteomes" id="UP000618579">
    <property type="component" value="Unassembled WGS sequence"/>
</dbReference>
<evidence type="ECO:0000259" key="3">
    <source>
        <dbReference type="Pfam" id="PF21537"/>
    </source>
</evidence>
<evidence type="ECO:0000259" key="2">
    <source>
        <dbReference type="Pfam" id="PF09323"/>
    </source>
</evidence>
<dbReference type="NCBIfam" id="TIGR03943">
    <property type="entry name" value="TIGR03943 family putative permease subunit"/>
    <property type="match status" value="1"/>
</dbReference>
<feature type="domain" description="DUF1980" evidence="2">
    <location>
        <begin position="13"/>
        <end position="121"/>
    </location>
</feature>
<feature type="transmembrane region" description="Helical" evidence="1">
    <location>
        <begin position="42"/>
        <end position="62"/>
    </location>
</feature>
<organism evidence="4 5">
    <name type="scientific">Paenibacillus planticolens</name>
    <dbReference type="NCBI Taxonomy" id="2654976"/>
    <lineage>
        <taxon>Bacteria</taxon>
        <taxon>Bacillati</taxon>
        <taxon>Bacillota</taxon>
        <taxon>Bacilli</taxon>
        <taxon>Bacillales</taxon>
        <taxon>Paenibacillaceae</taxon>
        <taxon>Paenibacillus</taxon>
    </lineage>
</organism>
<evidence type="ECO:0000313" key="4">
    <source>
        <dbReference type="EMBL" id="NOU98890.1"/>
    </source>
</evidence>
<sequence>MKGNFLLSLHSLLRTIILLGFSSYIVFLTKTNALQYYLAPRMMIYVKVAAVALYVIACFQGYSAIRIYRGKQVACDCEHPVPKSAIRSMLSYGLLILPLLVGFCLPNAALGSAIASAKGMNLSTVKQERPKSSVGTVSSPVVIPAAAGTARTNAEIEQMFHDDWEKVSSQIGMNLYKKDLIVVKPSLYKEILSSIDLFKNNFIDKKIEISGFVYREENMKSSEFVVGRFVINCCSADAMPYGAMIDFPEAQNYPKDAWVKVTGTVESGSYNGKDIFMIKADQIEKIAAPDAPYLHANYDPLKELD</sequence>
<feature type="transmembrane region" description="Helical" evidence="1">
    <location>
        <begin position="12"/>
        <end position="30"/>
    </location>
</feature>
<reference evidence="4 5" key="1">
    <citation type="submission" date="2019-10" db="EMBL/GenBank/DDBJ databases">
        <title>Description of Paenibacillus pedi sp. nov.</title>
        <authorList>
            <person name="Carlier A."/>
            <person name="Qi S."/>
        </authorList>
    </citation>
    <scope>NUCLEOTIDE SEQUENCE [LARGE SCALE GENOMIC DNA]</scope>
    <source>
        <strain evidence="4 5">LMG 31457</strain>
    </source>
</reference>
<dbReference type="EMBL" id="WHNZ01000010">
    <property type="protein sequence ID" value="NOU98890.1"/>
    <property type="molecule type" value="Genomic_DNA"/>
</dbReference>
<keyword evidence="1" id="KW-1133">Transmembrane helix</keyword>
<evidence type="ECO:0000313" key="5">
    <source>
        <dbReference type="Proteomes" id="UP000618579"/>
    </source>
</evidence>
<keyword evidence="1" id="KW-0472">Membrane</keyword>
<keyword evidence="1" id="KW-0812">Transmembrane</keyword>
<dbReference type="InterPro" id="IPR015402">
    <property type="entry name" value="DUF1980"/>
</dbReference>
<dbReference type="InterPro" id="IPR052955">
    <property type="entry name" value="UPF0703_membrane_permease"/>
</dbReference>
<dbReference type="InterPro" id="IPR048447">
    <property type="entry name" value="DUF1980_C"/>
</dbReference>
<dbReference type="PANTHER" id="PTHR40047">
    <property type="entry name" value="UPF0703 PROTEIN YCGQ"/>
    <property type="match status" value="1"/>
</dbReference>
<feature type="domain" description="DUF1980" evidence="3">
    <location>
        <begin position="164"/>
        <end position="294"/>
    </location>
</feature>
<dbReference type="Pfam" id="PF09323">
    <property type="entry name" value="DUF1980"/>
    <property type="match status" value="1"/>
</dbReference>
<name>A0ABX1ZFM4_9BACL</name>
<dbReference type="PANTHER" id="PTHR40047:SF1">
    <property type="entry name" value="UPF0703 PROTEIN YCGQ"/>
    <property type="match status" value="1"/>
</dbReference>
<dbReference type="Pfam" id="PF21537">
    <property type="entry name" value="DUF1980_C"/>
    <property type="match status" value="1"/>
</dbReference>
<evidence type="ECO:0000256" key="1">
    <source>
        <dbReference type="SAM" id="Phobius"/>
    </source>
</evidence>
<protein>
    <submittedName>
        <fullName evidence="4">TIGR03943 family protein</fullName>
    </submittedName>
</protein>
<proteinExistence type="predicted"/>
<feature type="transmembrane region" description="Helical" evidence="1">
    <location>
        <begin position="92"/>
        <end position="115"/>
    </location>
</feature>
<gene>
    <name evidence="4" type="ORF">GC097_02490</name>
</gene>
<comment type="caution">
    <text evidence="4">The sequence shown here is derived from an EMBL/GenBank/DDBJ whole genome shotgun (WGS) entry which is preliminary data.</text>
</comment>